<evidence type="ECO:0000313" key="2">
    <source>
        <dbReference type="EMBL" id="DAD47451.1"/>
    </source>
</evidence>
<sequence length="44" mass="4963">MKKRGGADGTSTTMQAEKPSRRHFKETQSEIANYGCGRRSQVLY</sequence>
<protein>
    <submittedName>
        <fullName evidence="2">Uncharacterized protein</fullName>
    </submittedName>
</protein>
<accession>A0A822ZV95</accession>
<gene>
    <name evidence="2" type="ORF">HUJ06_017388</name>
</gene>
<reference evidence="2 3" key="1">
    <citation type="journal article" date="2020" name="Mol. Biol. Evol.">
        <title>Distinct Expression and Methylation Patterns for Genes with Different Fates following a Single Whole-Genome Duplication in Flowering Plants.</title>
        <authorList>
            <person name="Shi T."/>
            <person name="Rahmani R.S."/>
            <person name="Gugger P.F."/>
            <person name="Wang M."/>
            <person name="Li H."/>
            <person name="Zhang Y."/>
            <person name="Li Z."/>
            <person name="Wang Q."/>
            <person name="Van de Peer Y."/>
            <person name="Marchal K."/>
            <person name="Chen J."/>
        </authorList>
    </citation>
    <scope>NUCLEOTIDE SEQUENCE [LARGE SCALE GENOMIC DNA]</scope>
    <source>
        <tissue evidence="2">Leaf</tissue>
    </source>
</reference>
<evidence type="ECO:0000313" key="3">
    <source>
        <dbReference type="Proteomes" id="UP000607653"/>
    </source>
</evidence>
<feature type="region of interest" description="Disordered" evidence="1">
    <location>
        <begin position="1"/>
        <end position="44"/>
    </location>
</feature>
<comment type="caution">
    <text evidence="2">The sequence shown here is derived from an EMBL/GenBank/DDBJ whole genome shotgun (WGS) entry which is preliminary data.</text>
</comment>
<dbReference type="AlphaFoldDB" id="A0A822ZV95"/>
<dbReference type="Proteomes" id="UP000607653">
    <property type="component" value="Unassembled WGS sequence"/>
</dbReference>
<keyword evidence="3" id="KW-1185">Reference proteome</keyword>
<dbReference type="InterPro" id="IPR008004">
    <property type="entry name" value="OCTOPUS-like"/>
</dbReference>
<name>A0A822ZV95_NELNU</name>
<dbReference type="EMBL" id="DUZY01000008">
    <property type="protein sequence ID" value="DAD47451.1"/>
    <property type="molecule type" value="Genomic_DNA"/>
</dbReference>
<organism evidence="2 3">
    <name type="scientific">Nelumbo nucifera</name>
    <name type="common">Sacred lotus</name>
    <dbReference type="NCBI Taxonomy" id="4432"/>
    <lineage>
        <taxon>Eukaryota</taxon>
        <taxon>Viridiplantae</taxon>
        <taxon>Streptophyta</taxon>
        <taxon>Embryophyta</taxon>
        <taxon>Tracheophyta</taxon>
        <taxon>Spermatophyta</taxon>
        <taxon>Magnoliopsida</taxon>
        <taxon>Proteales</taxon>
        <taxon>Nelumbonaceae</taxon>
        <taxon>Nelumbo</taxon>
    </lineage>
</organism>
<dbReference type="Pfam" id="PF05340">
    <property type="entry name" value="DUF740"/>
    <property type="match status" value="1"/>
</dbReference>
<proteinExistence type="predicted"/>
<evidence type="ECO:0000256" key="1">
    <source>
        <dbReference type="SAM" id="MobiDB-lite"/>
    </source>
</evidence>